<sequence>MSGDLLGKVSARLDIDIDVYLKKPFLGNNFVKSESKIRSIQWRQYKNGKCFHLWTGSKLIIIEDNVLDKICYDKSQITIKSNNVSKTFQQNPGFTMRQLLNAVLEIEKISRSQTEWFEGVDAHHVWFEGLFENNGVYEVFWGS</sequence>
<accession>A0A481YS09</accession>
<gene>
    <name evidence="1" type="ORF">LCMAC101_06380</name>
</gene>
<reference evidence="1" key="1">
    <citation type="journal article" date="2019" name="MBio">
        <title>Virus Genomes from Deep Sea Sediments Expand the Ocean Megavirome and Support Independent Origins of Viral Gigantism.</title>
        <authorList>
            <person name="Backstrom D."/>
            <person name="Yutin N."/>
            <person name="Jorgensen S.L."/>
            <person name="Dharamshi J."/>
            <person name="Homa F."/>
            <person name="Zaremba-Niedwiedzka K."/>
            <person name="Spang A."/>
            <person name="Wolf Y.I."/>
            <person name="Koonin E.V."/>
            <person name="Ettema T.J."/>
        </authorList>
    </citation>
    <scope>NUCLEOTIDE SEQUENCE</scope>
</reference>
<proteinExistence type="predicted"/>
<organism evidence="1">
    <name type="scientific">Marseillevirus LCMAC101</name>
    <dbReference type="NCBI Taxonomy" id="2506602"/>
    <lineage>
        <taxon>Viruses</taxon>
        <taxon>Varidnaviria</taxon>
        <taxon>Bamfordvirae</taxon>
        <taxon>Nucleocytoviricota</taxon>
        <taxon>Megaviricetes</taxon>
        <taxon>Pimascovirales</taxon>
        <taxon>Pimascovirales incertae sedis</taxon>
        <taxon>Marseilleviridae</taxon>
    </lineage>
</organism>
<evidence type="ECO:0000313" key="1">
    <source>
        <dbReference type="EMBL" id="QBK86043.1"/>
    </source>
</evidence>
<protein>
    <submittedName>
        <fullName evidence="1">Uncharacterized protein</fullName>
    </submittedName>
</protein>
<dbReference type="EMBL" id="MK500329">
    <property type="protein sequence ID" value="QBK86043.1"/>
    <property type="molecule type" value="Genomic_DNA"/>
</dbReference>
<name>A0A481YS09_9VIRU</name>